<organism evidence="1 2">
    <name type="scientific">Hygrophoropsis aurantiaca</name>
    <dbReference type="NCBI Taxonomy" id="72124"/>
    <lineage>
        <taxon>Eukaryota</taxon>
        <taxon>Fungi</taxon>
        <taxon>Dikarya</taxon>
        <taxon>Basidiomycota</taxon>
        <taxon>Agaricomycotina</taxon>
        <taxon>Agaricomycetes</taxon>
        <taxon>Agaricomycetidae</taxon>
        <taxon>Boletales</taxon>
        <taxon>Coniophorineae</taxon>
        <taxon>Hygrophoropsidaceae</taxon>
        <taxon>Hygrophoropsis</taxon>
    </lineage>
</organism>
<comment type="caution">
    <text evidence="1">The sequence shown here is derived from an EMBL/GenBank/DDBJ whole genome shotgun (WGS) entry which is preliminary data.</text>
</comment>
<evidence type="ECO:0000313" key="2">
    <source>
        <dbReference type="Proteomes" id="UP000790377"/>
    </source>
</evidence>
<keyword evidence="2" id="KW-1185">Reference proteome</keyword>
<dbReference type="Proteomes" id="UP000790377">
    <property type="component" value="Unassembled WGS sequence"/>
</dbReference>
<accession>A0ACB8ARM7</accession>
<gene>
    <name evidence="1" type="ORF">BJ138DRAFT_1132321</name>
</gene>
<proteinExistence type="predicted"/>
<dbReference type="EMBL" id="MU267595">
    <property type="protein sequence ID" value="KAH7915912.1"/>
    <property type="molecule type" value="Genomic_DNA"/>
</dbReference>
<evidence type="ECO:0000313" key="1">
    <source>
        <dbReference type="EMBL" id="KAH7915912.1"/>
    </source>
</evidence>
<sequence length="238" mass="26571">MHSTYILVIGSTACLGRALALSILDLPSKPTVIVCGRRKERLDELIGAHGAQKIPLDVVMFMNGIQHEYDFTHPEKISLDGKHISKVSDRTNGFDVRCIDVATELETNYLSIVNMTHLFLPHLIKVGKIHPSFIYTLTSGLGILPAAWMPNCCDSEAALHSFSLVLNIQLQDRNVHVVESLPPLVEPELHNHQEQREIVSKNWMPLDQFTALTMEAVQIPIGTSVDLYKRLMAATKTK</sequence>
<protein>
    <submittedName>
        <fullName evidence="1">Uncharacterized protein</fullName>
    </submittedName>
</protein>
<name>A0ACB8ARM7_9AGAM</name>
<reference evidence="1" key="1">
    <citation type="journal article" date="2021" name="New Phytol.">
        <title>Evolutionary innovations through gain and loss of genes in the ectomycorrhizal Boletales.</title>
        <authorList>
            <person name="Wu G."/>
            <person name="Miyauchi S."/>
            <person name="Morin E."/>
            <person name="Kuo A."/>
            <person name="Drula E."/>
            <person name="Varga T."/>
            <person name="Kohler A."/>
            <person name="Feng B."/>
            <person name="Cao Y."/>
            <person name="Lipzen A."/>
            <person name="Daum C."/>
            <person name="Hundley H."/>
            <person name="Pangilinan J."/>
            <person name="Johnson J."/>
            <person name="Barry K."/>
            <person name="LaButti K."/>
            <person name="Ng V."/>
            <person name="Ahrendt S."/>
            <person name="Min B."/>
            <person name="Choi I.G."/>
            <person name="Park H."/>
            <person name="Plett J.M."/>
            <person name="Magnuson J."/>
            <person name="Spatafora J.W."/>
            <person name="Nagy L.G."/>
            <person name="Henrissat B."/>
            <person name="Grigoriev I.V."/>
            <person name="Yang Z.L."/>
            <person name="Xu J."/>
            <person name="Martin F.M."/>
        </authorList>
    </citation>
    <scope>NUCLEOTIDE SEQUENCE</scope>
    <source>
        <strain evidence="1">ATCC 28755</strain>
    </source>
</reference>